<evidence type="ECO:0000313" key="4">
    <source>
        <dbReference type="EMBL" id="QJI02149.1"/>
    </source>
</evidence>
<protein>
    <submittedName>
        <fullName evidence="3">Putative tail protein</fullName>
    </submittedName>
</protein>
<accession>A0A6M3KK60</accession>
<gene>
    <name evidence="3" type="ORF">MM415A00493_0022</name>
    <name evidence="2" type="ORF">MM415B00826_0003</name>
    <name evidence="4" type="ORF">TM448B02965_0003</name>
</gene>
<feature type="region of interest" description="Disordered" evidence="1">
    <location>
        <begin position="35"/>
        <end position="54"/>
    </location>
</feature>
<dbReference type="EMBL" id="MT144978">
    <property type="protein sequence ID" value="QJI02149.1"/>
    <property type="molecule type" value="Genomic_DNA"/>
</dbReference>
<dbReference type="EMBL" id="MT141462">
    <property type="protein sequence ID" value="QJA62092.1"/>
    <property type="molecule type" value="Genomic_DNA"/>
</dbReference>
<proteinExistence type="predicted"/>
<dbReference type="InterPro" id="IPR010064">
    <property type="entry name" value="HK97-gp10_tail"/>
</dbReference>
<sequence>MSTITIKSYRDEIEGKITDNLQKALERVGALVERQAKINTTEPPSPQRRTGQLASSITHVVSPGQVEIGTNVVHGKYLELGTSRMVPYPWLFPAVELKRNEIIATLKGESL</sequence>
<dbReference type="EMBL" id="MT142469">
    <property type="protein sequence ID" value="QJA81778.1"/>
    <property type="molecule type" value="Genomic_DNA"/>
</dbReference>
<feature type="compositionally biased region" description="Polar residues" evidence="1">
    <location>
        <begin position="37"/>
        <end position="54"/>
    </location>
</feature>
<name>A0A6M3KK60_9ZZZZ</name>
<reference evidence="3" key="1">
    <citation type="submission" date="2020-03" db="EMBL/GenBank/DDBJ databases">
        <title>The deep terrestrial virosphere.</title>
        <authorList>
            <person name="Holmfeldt K."/>
            <person name="Nilsson E."/>
            <person name="Simone D."/>
            <person name="Lopez-Fernandez M."/>
            <person name="Wu X."/>
            <person name="de Brujin I."/>
            <person name="Lundin D."/>
            <person name="Andersson A."/>
            <person name="Bertilsson S."/>
            <person name="Dopson M."/>
        </authorList>
    </citation>
    <scope>NUCLEOTIDE SEQUENCE</scope>
    <source>
        <strain evidence="3">MM415A00493</strain>
        <strain evidence="2">MM415B00826</strain>
        <strain evidence="4">TM448B02965</strain>
    </source>
</reference>
<organism evidence="3">
    <name type="scientific">viral metagenome</name>
    <dbReference type="NCBI Taxonomy" id="1070528"/>
    <lineage>
        <taxon>unclassified sequences</taxon>
        <taxon>metagenomes</taxon>
        <taxon>organismal metagenomes</taxon>
    </lineage>
</organism>
<evidence type="ECO:0000313" key="2">
    <source>
        <dbReference type="EMBL" id="QJA62092.1"/>
    </source>
</evidence>
<evidence type="ECO:0000256" key="1">
    <source>
        <dbReference type="SAM" id="MobiDB-lite"/>
    </source>
</evidence>
<evidence type="ECO:0000313" key="3">
    <source>
        <dbReference type="EMBL" id="QJA81778.1"/>
    </source>
</evidence>
<dbReference type="Pfam" id="PF04883">
    <property type="entry name" value="HK97-gp10_like"/>
    <property type="match status" value="1"/>
</dbReference>
<dbReference type="AlphaFoldDB" id="A0A6M3KK60"/>